<keyword evidence="4" id="KW-1185">Reference proteome</keyword>
<dbReference type="GO" id="GO:0016757">
    <property type="term" value="F:glycosyltransferase activity"/>
    <property type="evidence" value="ECO:0007669"/>
    <property type="project" value="InterPro"/>
</dbReference>
<dbReference type="Gene3D" id="3.40.50.2000">
    <property type="entry name" value="Glycogen Phosphorylase B"/>
    <property type="match status" value="2"/>
</dbReference>
<reference evidence="3 4" key="1">
    <citation type="submission" date="2016-10" db="EMBL/GenBank/DDBJ databases">
        <authorList>
            <person name="de Groot N.N."/>
        </authorList>
    </citation>
    <scope>NUCLEOTIDE SEQUENCE [LARGE SCALE GENOMIC DNA]</scope>
    <source>
        <strain evidence="3 4">CGMCC 1.5012</strain>
    </source>
</reference>
<evidence type="ECO:0000259" key="1">
    <source>
        <dbReference type="Pfam" id="PF00534"/>
    </source>
</evidence>
<accession>A0A1G9WJZ8</accession>
<dbReference type="AlphaFoldDB" id="A0A1G9WJZ8"/>
<dbReference type="Proteomes" id="UP000199182">
    <property type="component" value="Unassembled WGS sequence"/>
</dbReference>
<evidence type="ECO:0000313" key="4">
    <source>
        <dbReference type="Proteomes" id="UP000199182"/>
    </source>
</evidence>
<sequence length="369" mass="41512">MRILFLSAANSSHTVKWVNLLAERGHQVLLASQINHRVEEGVLSPLVKLEYLVYGGRMGYYRNAAQLRELAAVYRPDVVNVHYTSGYGTLARRARLEPVLLSVWGSDVYDFPRQGWLQRNIIEKNLQSAAAIASTSRIMGEEVKKYLRGGEKPVLITPFGIDTNLFQPIPRIESGEFVIGTVKRLAPECGIDILLKAFKIFRTTVRINEPLKKLRLKIYGQGSEYTPLLGLAREILINDETDFMGQIPNNEVPQAISQMDIVCFPSKRESFGVAALEAMACARAVVVSAADGFLETVQDGKTGIIVPELNEYTLAEELFKLYQNDILRRALGYAGRQYVQEQYSYEYCAKQMEEALVYAAYANIRQSTK</sequence>
<dbReference type="InterPro" id="IPR001296">
    <property type="entry name" value="Glyco_trans_1"/>
</dbReference>
<protein>
    <submittedName>
        <fullName evidence="3">Glycosyl transferase 4-like</fullName>
    </submittedName>
</protein>
<evidence type="ECO:0000313" key="3">
    <source>
        <dbReference type="EMBL" id="SDM84583.1"/>
    </source>
</evidence>
<dbReference type="SUPFAM" id="SSF53756">
    <property type="entry name" value="UDP-Glycosyltransferase/glycogen phosphorylase"/>
    <property type="match status" value="1"/>
</dbReference>
<dbReference type="Pfam" id="PF13477">
    <property type="entry name" value="Glyco_trans_4_2"/>
    <property type="match status" value="1"/>
</dbReference>
<feature type="domain" description="Glycosyltransferase subfamily 4-like N-terminal" evidence="2">
    <location>
        <begin position="2"/>
        <end position="136"/>
    </location>
</feature>
<proteinExistence type="predicted"/>
<feature type="domain" description="Glycosyl transferase family 1" evidence="1">
    <location>
        <begin position="169"/>
        <end position="337"/>
    </location>
</feature>
<keyword evidence="3" id="KW-0808">Transferase</keyword>
<dbReference type="Pfam" id="PF00534">
    <property type="entry name" value="Glycos_transf_1"/>
    <property type="match status" value="1"/>
</dbReference>
<dbReference type="PANTHER" id="PTHR12526:SF638">
    <property type="entry name" value="SPORE COAT PROTEIN SA"/>
    <property type="match status" value="1"/>
</dbReference>
<gene>
    <name evidence="3" type="ORF">SAMN05192585_10634</name>
</gene>
<evidence type="ECO:0000259" key="2">
    <source>
        <dbReference type="Pfam" id="PF13477"/>
    </source>
</evidence>
<dbReference type="STRING" id="258515.SAMN05192585_10634"/>
<dbReference type="EMBL" id="FNID01000006">
    <property type="protein sequence ID" value="SDM84583.1"/>
    <property type="molecule type" value="Genomic_DNA"/>
</dbReference>
<dbReference type="PANTHER" id="PTHR12526">
    <property type="entry name" value="GLYCOSYLTRANSFERASE"/>
    <property type="match status" value="1"/>
</dbReference>
<organism evidence="3 4">
    <name type="scientific">Acetanaerobacterium elongatum</name>
    <dbReference type="NCBI Taxonomy" id="258515"/>
    <lineage>
        <taxon>Bacteria</taxon>
        <taxon>Bacillati</taxon>
        <taxon>Bacillota</taxon>
        <taxon>Clostridia</taxon>
        <taxon>Eubacteriales</taxon>
        <taxon>Oscillospiraceae</taxon>
        <taxon>Acetanaerobacterium</taxon>
    </lineage>
</organism>
<dbReference type="RefSeq" id="WP_162840302.1">
    <property type="nucleotide sequence ID" value="NZ_FNID01000006.1"/>
</dbReference>
<dbReference type="InterPro" id="IPR028098">
    <property type="entry name" value="Glyco_trans_4-like_N"/>
</dbReference>
<name>A0A1G9WJZ8_9FIRM</name>